<name>A0A0F9BPH6_9ZZZZ</name>
<gene>
    <name evidence="1" type="ORF">LCGC14_2422130</name>
</gene>
<evidence type="ECO:0000313" key="1">
    <source>
        <dbReference type="EMBL" id="KKL23765.1"/>
    </source>
</evidence>
<organism evidence="1">
    <name type="scientific">marine sediment metagenome</name>
    <dbReference type="NCBI Taxonomy" id="412755"/>
    <lineage>
        <taxon>unclassified sequences</taxon>
        <taxon>metagenomes</taxon>
        <taxon>ecological metagenomes</taxon>
    </lineage>
</organism>
<accession>A0A0F9BPH6</accession>
<proteinExistence type="predicted"/>
<protein>
    <submittedName>
        <fullName evidence="1">Uncharacterized protein</fullName>
    </submittedName>
</protein>
<dbReference type="AlphaFoldDB" id="A0A0F9BPH6"/>
<sequence length="53" mass="6030">MKDTINGSITDYNNTAVYAETKLLPILGVLFQEGFDQFFLFETIASNRRLTVI</sequence>
<comment type="caution">
    <text evidence="1">The sequence shown here is derived from an EMBL/GenBank/DDBJ whole genome shotgun (WGS) entry which is preliminary data.</text>
</comment>
<reference evidence="1" key="1">
    <citation type="journal article" date="2015" name="Nature">
        <title>Complex archaea that bridge the gap between prokaryotes and eukaryotes.</title>
        <authorList>
            <person name="Spang A."/>
            <person name="Saw J.H."/>
            <person name="Jorgensen S.L."/>
            <person name="Zaremba-Niedzwiedzka K."/>
            <person name="Martijn J."/>
            <person name="Lind A.E."/>
            <person name="van Eijk R."/>
            <person name="Schleper C."/>
            <person name="Guy L."/>
            <person name="Ettema T.J."/>
        </authorList>
    </citation>
    <scope>NUCLEOTIDE SEQUENCE</scope>
</reference>
<dbReference type="EMBL" id="LAZR01036854">
    <property type="protein sequence ID" value="KKL23765.1"/>
    <property type="molecule type" value="Genomic_DNA"/>
</dbReference>
<feature type="non-terminal residue" evidence="1">
    <location>
        <position position="53"/>
    </location>
</feature>